<organism evidence="2 3">
    <name type="scientific">Erwinia rhapontici</name>
    <name type="common">Pectobacterium rhapontici</name>
    <dbReference type="NCBI Taxonomy" id="55212"/>
    <lineage>
        <taxon>Bacteria</taxon>
        <taxon>Pseudomonadati</taxon>
        <taxon>Pseudomonadota</taxon>
        <taxon>Gammaproteobacteria</taxon>
        <taxon>Enterobacterales</taxon>
        <taxon>Erwiniaceae</taxon>
        <taxon>Erwinia</taxon>
    </lineage>
</organism>
<accession>A0ABN6DJ63</accession>
<dbReference type="Proteomes" id="UP000677515">
    <property type="component" value="Chromosome"/>
</dbReference>
<dbReference type="EMBL" id="AP024329">
    <property type="protein sequence ID" value="BCQ34855.1"/>
    <property type="molecule type" value="Genomic_DNA"/>
</dbReference>
<evidence type="ECO:0000256" key="1">
    <source>
        <dbReference type="SAM" id="Phobius"/>
    </source>
</evidence>
<name>A0ABN6DJ63_ERWRD</name>
<keyword evidence="1" id="KW-0812">Transmembrane</keyword>
<gene>
    <name evidence="2" type="ORF">ERHA53_21980</name>
</gene>
<proteinExistence type="predicted"/>
<evidence type="ECO:0000313" key="2">
    <source>
        <dbReference type="EMBL" id="BCQ34855.1"/>
    </source>
</evidence>
<keyword evidence="1" id="KW-0472">Membrane</keyword>
<keyword evidence="3" id="KW-1185">Reference proteome</keyword>
<reference evidence="2 3" key="1">
    <citation type="submission" date="2021-01" db="EMBL/GenBank/DDBJ databases">
        <title>Complete genome sequence of Erwinia rhapontici MAFF 311153.</title>
        <authorList>
            <person name="Morohoshi T."/>
            <person name="Someya N."/>
        </authorList>
    </citation>
    <scope>NUCLEOTIDE SEQUENCE [LARGE SCALE GENOMIC DNA]</scope>
    <source>
        <strain evidence="2 3">MAFF 311153</strain>
    </source>
</reference>
<dbReference type="RefSeq" id="WP_212816080.1">
    <property type="nucleotide sequence ID" value="NZ_AP024329.1"/>
</dbReference>
<evidence type="ECO:0008006" key="4">
    <source>
        <dbReference type="Google" id="ProtNLM"/>
    </source>
</evidence>
<keyword evidence="1" id="KW-1133">Transmembrane helix</keyword>
<protein>
    <recommendedName>
        <fullName evidence="4">SPOR domain-containing protein</fullName>
    </recommendedName>
</protein>
<feature type="transmembrane region" description="Helical" evidence="1">
    <location>
        <begin position="7"/>
        <end position="26"/>
    </location>
</feature>
<sequence>MKSSLKATLFIIVVIAGVFFYCWPTIKIELAGSAHYTEQDKREYEFYTPDILKKIPRISDRYEFDFYNVAGPGSLVYSVTFYNTVDASRVNAYLASLGYIKQNFCSVEGYCWKGSDPAETVTVSSVSKINVVMVQVDNSPQF</sequence>
<evidence type="ECO:0000313" key="3">
    <source>
        <dbReference type="Proteomes" id="UP000677515"/>
    </source>
</evidence>